<name>A0A8C8UH27_PERMB</name>
<accession>A0A8C8UH27</accession>
<dbReference type="AlphaFoldDB" id="A0A8C8UH27"/>
<reference evidence="1 2" key="1">
    <citation type="submission" date="2018-10" db="EMBL/GenBank/DDBJ databases">
        <title>Improved assembly of the deer mouse Peromyscus maniculatus genome.</title>
        <authorList>
            <person name="Lassance J.-M."/>
            <person name="Hoekstra H.E."/>
        </authorList>
    </citation>
    <scope>NUCLEOTIDE SEQUENCE [LARGE SCALE GENOMIC DNA]</scope>
</reference>
<reference evidence="1" key="2">
    <citation type="submission" date="2025-08" db="UniProtKB">
        <authorList>
            <consortium name="Ensembl"/>
        </authorList>
    </citation>
    <scope>IDENTIFICATION</scope>
</reference>
<dbReference type="Proteomes" id="UP000694547">
    <property type="component" value="Chromosome 5"/>
</dbReference>
<keyword evidence="2" id="KW-1185">Reference proteome</keyword>
<dbReference type="Ensembl" id="ENSPEMT00000040583.1">
    <property type="protein sequence ID" value="ENSPEMP00000032383.1"/>
    <property type="gene ID" value="ENSPEMG00000028317.1"/>
</dbReference>
<evidence type="ECO:0000313" key="2">
    <source>
        <dbReference type="Proteomes" id="UP000694547"/>
    </source>
</evidence>
<dbReference type="Gene3D" id="1.20.58.90">
    <property type="match status" value="1"/>
</dbReference>
<protein>
    <submittedName>
        <fullName evidence="1">Uncharacterized protein</fullName>
    </submittedName>
</protein>
<reference evidence="1" key="3">
    <citation type="submission" date="2025-09" db="UniProtKB">
        <authorList>
            <consortium name="Ensembl"/>
        </authorList>
    </citation>
    <scope>IDENTIFICATION</scope>
</reference>
<evidence type="ECO:0000313" key="1">
    <source>
        <dbReference type="Ensembl" id="ENSPEMP00000032383.1"/>
    </source>
</evidence>
<organism evidence="1 2">
    <name type="scientific">Peromyscus maniculatus bairdii</name>
    <name type="common">Prairie deer mouse</name>
    <dbReference type="NCBI Taxonomy" id="230844"/>
    <lineage>
        <taxon>Eukaryota</taxon>
        <taxon>Metazoa</taxon>
        <taxon>Chordata</taxon>
        <taxon>Craniata</taxon>
        <taxon>Vertebrata</taxon>
        <taxon>Euteleostomi</taxon>
        <taxon>Mammalia</taxon>
        <taxon>Eutheria</taxon>
        <taxon>Euarchontoglires</taxon>
        <taxon>Glires</taxon>
        <taxon>Rodentia</taxon>
        <taxon>Myomorpha</taxon>
        <taxon>Muroidea</taxon>
        <taxon>Cricetidae</taxon>
        <taxon>Neotominae</taxon>
        <taxon>Peromyscus</taxon>
    </lineage>
</organism>
<proteinExistence type="predicted"/>
<sequence>MFFQDPLFVVRGEVQKAVNTAPGCTGPWLYRPLLLQGRAVVGREESIGRTASERRNACKALGGTSGNLEEMVHMLGL</sequence>